<feature type="transmembrane region" description="Helical" evidence="2">
    <location>
        <begin position="331"/>
        <end position="353"/>
    </location>
</feature>
<keyword evidence="5" id="KW-1185">Reference proteome</keyword>
<keyword evidence="4" id="KW-0012">Acyltransferase</keyword>
<proteinExistence type="predicted"/>
<evidence type="ECO:0000313" key="5">
    <source>
        <dbReference type="Proteomes" id="UP000661193"/>
    </source>
</evidence>
<dbReference type="Proteomes" id="UP000661193">
    <property type="component" value="Unassembled WGS sequence"/>
</dbReference>
<sequence length="390" mass="41199">MTARSLAARVEAVTPAGRDRSIDALRALAIAGVVLGHWLVTAFVVTEPGLRVASPLSYLPALAPLSWLLQTLAVFFFVGGYAAARGLPTAGGYREWLLARMNRLFRPALALVAFWAVAALIWMPAIDGESARAVWTIVLSPLWFLVVYAGLLTVTPLVLNRPGRLVVPLVTAVVAVDVARFGLGGPAWLGGMNVPTAWLVPFCLGVACARGARLPAVGLLVGGTAATAVLMLWFGYPASLVGVPGQSRSNLNPPALVAVTFGLAQVGLAVLLRGPLTRLVRRPLAWAVVALANLWAVRIFLWHQTALVAVTMFALGHARLAGLHTAPETPWWILARLGWLPIFALVLLGGLMLGGRIEASRRPGSGTPAARGVPERNRGRSPERGGCPAP</sequence>
<gene>
    <name evidence="4" type="ORF">JMF97_29760</name>
</gene>
<feature type="transmembrane region" description="Helical" evidence="2">
    <location>
        <begin position="165"/>
        <end position="183"/>
    </location>
</feature>
<feature type="transmembrane region" description="Helical" evidence="2">
    <location>
        <begin position="255"/>
        <end position="272"/>
    </location>
</feature>
<evidence type="ECO:0000259" key="3">
    <source>
        <dbReference type="Pfam" id="PF01757"/>
    </source>
</evidence>
<keyword evidence="2" id="KW-0472">Membrane</keyword>
<reference evidence="4 5" key="1">
    <citation type="submission" date="2021-01" db="EMBL/GenBank/DDBJ databases">
        <title>Genome sequencing of Micromonospora fiedleri MG-37.</title>
        <authorList>
            <person name="Moreland P.E.J."/>
            <person name="Stach J.E.M."/>
        </authorList>
    </citation>
    <scope>NUCLEOTIDE SEQUENCE [LARGE SCALE GENOMIC DNA]</scope>
    <source>
        <strain evidence="4 5">MG-37</strain>
    </source>
</reference>
<keyword evidence="2" id="KW-1133">Transmembrane helix</keyword>
<accession>A0ABS1UVH3</accession>
<feature type="transmembrane region" description="Helical" evidence="2">
    <location>
        <begin position="189"/>
        <end position="209"/>
    </location>
</feature>
<feature type="transmembrane region" description="Helical" evidence="2">
    <location>
        <begin position="135"/>
        <end position="158"/>
    </location>
</feature>
<evidence type="ECO:0000313" key="4">
    <source>
        <dbReference type="EMBL" id="MBL6280354.1"/>
    </source>
</evidence>
<dbReference type="GO" id="GO:0016746">
    <property type="term" value="F:acyltransferase activity"/>
    <property type="evidence" value="ECO:0007669"/>
    <property type="project" value="UniProtKB-KW"/>
</dbReference>
<feature type="transmembrane region" description="Helical" evidence="2">
    <location>
        <begin position="216"/>
        <end position="235"/>
    </location>
</feature>
<keyword evidence="2" id="KW-0812">Transmembrane</keyword>
<dbReference type="RefSeq" id="WP_203224552.1">
    <property type="nucleotide sequence ID" value="NZ_JAETXL010000019.1"/>
</dbReference>
<feature type="region of interest" description="Disordered" evidence="1">
    <location>
        <begin position="361"/>
        <end position="390"/>
    </location>
</feature>
<feature type="domain" description="Acyltransferase 3" evidence="3">
    <location>
        <begin position="20"/>
        <end position="350"/>
    </location>
</feature>
<feature type="compositionally biased region" description="Basic and acidic residues" evidence="1">
    <location>
        <begin position="373"/>
        <end position="383"/>
    </location>
</feature>
<organism evidence="4 5">
    <name type="scientific">Micromonospora fiedleri</name>
    <dbReference type="NCBI Taxonomy" id="1157498"/>
    <lineage>
        <taxon>Bacteria</taxon>
        <taxon>Bacillati</taxon>
        <taxon>Actinomycetota</taxon>
        <taxon>Actinomycetes</taxon>
        <taxon>Micromonosporales</taxon>
        <taxon>Micromonosporaceae</taxon>
        <taxon>Micromonospora</taxon>
    </lineage>
</organism>
<dbReference type="Pfam" id="PF01757">
    <property type="entry name" value="Acyl_transf_3"/>
    <property type="match status" value="1"/>
</dbReference>
<dbReference type="InterPro" id="IPR002656">
    <property type="entry name" value="Acyl_transf_3_dom"/>
</dbReference>
<name>A0ABS1UVH3_9ACTN</name>
<evidence type="ECO:0000256" key="1">
    <source>
        <dbReference type="SAM" id="MobiDB-lite"/>
    </source>
</evidence>
<feature type="transmembrane region" description="Helical" evidence="2">
    <location>
        <begin position="27"/>
        <end position="45"/>
    </location>
</feature>
<comment type="caution">
    <text evidence="4">The sequence shown here is derived from an EMBL/GenBank/DDBJ whole genome shotgun (WGS) entry which is preliminary data.</text>
</comment>
<feature type="transmembrane region" description="Helical" evidence="2">
    <location>
        <begin position="104"/>
        <end position="123"/>
    </location>
</feature>
<dbReference type="EMBL" id="JAETXL010000019">
    <property type="protein sequence ID" value="MBL6280354.1"/>
    <property type="molecule type" value="Genomic_DNA"/>
</dbReference>
<evidence type="ECO:0000256" key="2">
    <source>
        <dbReference type="SAM" id="Phobius"/>
    </source>
</evidence>
<protein>
    <submittedName>
        <fullName evidence="4">Acyltransferase</fullName>
    </submittedName>
</protein>
<feature type="transmembrane region" description="Helical" evidence="2">
    <location>
        <begin position="65"/>
        <end position="84"/>
    </location>
</feature>
<keyword evidence="4" id="KW-0808">Transferase</keyword>